<feature type="region of interest" description="Disordered" evidence="1">
    <location>
        <begin position="214"/>
        <end position="237"/>
    </location>
</feature>
<feature type="domain" description="Protein kinase" evidence="2">
    <location>
        <begin position="416"/>
        <end position="711"/>
    </location>
</feature>
<protein>
    <submittedName>
        <fullName evidence="3">Kinase-like protein</fullName>
    </submittedName>
</protein>
<dbReference type="Proteomes" id="UP000799771">
    <property type="component" value="Unassembled WGS sequence"/>
</dbReference>
<dbReference type="PANTHER" id="PTHR44167">
    <property type="entry name" value="OVARIAN-SPECIFIC SERINE/THREONINE-PROTEIN KINASE LOK-RELATED"/>
    <property type="match status" value="1"/>
</dbReference>
<evidence type="ECO:0000256" key="1">
    <source>
        <dbReference type="SAM" id="MobiDB-lite"/>
    </source>
</evidence>
<evidence type="ECO:0000313" key="3">
    <source>
        <dbReference type="EMBL" id="KAF2128921.1"/>
    </source>
</evidence>
<dbReference type="EMBL" id="ML977507">
    <property type="protein sequence ID" value="KAF2128921.1"/>
    <property type="molecule type" value="Genomic_DNA"/>
</dbReference>
<gene>
    <name evidence="3" type="ORF">P153DRAFT_386125</name>
</gene>
<dbReference type="GO" id="GO:0004674">
    <property type="term" value="F:protein serine/threonine kinase activity"/>
    <property type="evidence" value="ECO:0007669"/>
    <property type="project" value="TreeGrafter"/>
</dbReference>
<dbReference type="InterPro" id="IPR000719">
    <property type="entry name" value="Prot_kinase_dom"/>
</dbReference>
<reference evidence="3" key="1">
    <citation type="journal article" date="2020" name="Stud. Mycol.">
        <title>101 Dothideomycetes genomes: a test case for predicting lifestyles and emergence of pathogens.</title>
        <authorList>
            <person name="Haridas S."/>
            <person name="Albert R."/>
            <person name="Binder M."/>
            <person name="Bloem J."/>
            <person name="Labutti K."/>
            <person name="Salamov A."/>
            <person name="Andreopoulos B."/>
            <person name="Baker S."/>
            <person name="Barry K."/>
            <person name="Bills G."/>
            <person name="Bluhm B."/>
            <person name="Cannon C."/>
            <person name="Castanera R."/>
            <person name="Culley D."/>
            <person name="Daum C."/>
            <person name="Ezra D."/>
            <person name="Gonzalez J."/>
            <person name="Henrissat B."/>
            <person name="Kuo A."/>
            <person name="Liang C."/>
            <person name="Lipzen A."/>
            <person name="Lutzoni F."/>
            <person name="Magnuson J."/>
            <person name="Mondo S."/>
            <person name="Nolan M."/>
            <person name="Ohm R."/>
            <person name="Pangilinan J."/>
            <person name="Park H.-J."/>
            <person name="Ramirez L."/>
            <person name="Alfaro M."/>
            <person name="Sun H."/>
            <person name="Tritt A."/>
            <person name="Yoshinaga Y."/>
            <person name="Zwiers L.-H."/>
            <person name="Turgeon B."/>
            <person name="Goodwin S."/>
            <person name="Spatafora J."/>
            <person name="Crous P."/>
            <person name="Grigoriev I."/>
        </authorList>
    </citation>
    <scope>NUCLEOTIDE SEQUENCE</scope>
    <source>
        <strain evidence="3">CBS 119687</strain>
    </source>
</reference>
<dbReference type="Gene3D" id="3.30.160.60">
    <property type="entry name" value="Classic Zinc Finger"/>
    <property type="match status" value="1"/>
</dbReference>
<dbReference type="GeneID" id="54410929"/>
<dbReference type="GO" id="GO:0005634">
    <property type="term" value="C:nucleus"/>
    <property type="evidence" value="ECO:0007669"/>
    <property type="project" value="TreeGrafter"/>
</dbReference>
<dbReference type="OrthoDB" id="4062651at2759"/>
<dbReference type="AlphaFoldDB" id="A0A6A6AEU0"/>
<keyword evidence="4" id="KW-1185">Reference proteome</keyword>
<dbReference type="RefSeq" id="XP_033523310.1">
    <property type="nucleotide sequence ID" value="XM_033670497.1"/>
</dbReference>
<keyword evidence="3" id="KW-0418">Kinase</keyword>
<proteinExistence type="predicted"/>
<evidence type="ECO:0000313" key="4">
    <source>
        <dbReference type="Proteomes" id="UP000799771"/>
    </source>
</evidence>
<accession>A0A6A6AEU0</accession>
<keyword evidence="3" id="KW-0808">Transferase</keyword>
<dbReference type="GO" id="GO:0044773">
    <property type="term" value="P:mitotic DNA damage checkpoint signaling"/>
    <property type="evidence" value="ECO:0007669"/>
    <property type="project" value="TreeGrafter"/>
</dbReference>
<organism evidence="3 4">
    <name type="scientific">Dothidotthia symphoricarpi CBS 119687</name>
    <dbReference type="NCBI Taxonomy" id="1392245"/>
    <lineage>
        <taxon>Eukaryota</taxon>
        <taxon>Fungi</taxon>
        <taxon>Dikarya</taxon>
        <taxon>Ascomycota</taxon>
        <taxon>Pezizomycotina</taxon>
        <taxon>Dothideomycetes</taxon>
        <taxon>Pleosporomycetidae</taxon>
        <taxon>Pleosporales</taxon>
        <taxon>Dothidotthiaceae</taxon>
        <taxon>Dothidotthia</taxon>
    </lineage>
</organism>
<evidence type="ECO:0000259" key="2">
    <source>
        <dbReference type="PROSITE" id="PS50011"/>
    </source>
</evidence>
<dbReference type="Pfam" id="PF00069">
    <property type="entry name" value="Pkinase"/>
    <property type="match status" value="1"/>
</dbReference>
<name>A0A6A6AEU0_9PLEO</name>
<dbReference type="PROSITE" id="PS50011">
    <property type="entry name" value="PROTEIN_KINASE_DOM"/>
    <property type="match status" value="1"/>
</dbReference>
<dbReference type="SUPFAM" id="SSF56112">
    <property type="entry name" value="Protein kinase-like (PK-like)"/>
    <property type="match status" value="1"/>
</dbReference>
<dbReference type="PANTHER" id="PTHR44167:SF24">
    <property type="entry name" value="SERINE_THREONINE-PROTEIN KINASE CHK2"/>
    <property type="match status" value="1"/>
</dbReference>
<dbReference type="InterPro" id="IPR011009">
    <property type="entry name" value="Kinase-like_dom_sf"/>
</dbReference>
<dbReference type="Gene3D" id="1.10.510.10">
    <property type="entry name" value="Transferase(Phosphotransferase) domain 1"/>
    <property type="match status" value="1"/>
</dbReference>
<dbReference type="GO" id="GO:0005524">
    <property type="term" value="F:ATP binding"/>
    <property type="evidence" value="ECO:0007669"/>
    <property type="project" value="InterPro"/>
</dbReference>
<sequence length="731" mass="82287">MSKRFLLDPLKVFLRSPSEKKYRCHWCHERFRNQVKLSEHLQSTEEKISGNRQECVPISYCDWCNARFRTHFHLLWHIRGTTRSTSPMGQQCLLDPPDHEPRLLQADDGSASKEVYGTEVAERILHHDKTSLNEPVEGNGYTNTWMASTFEPIVEEDESQDVTSSEMLVVQVEKEQEVEVGSASVGLESGDAKAGEDKGIVTRALPSSIGLDILQSRAAEDPNDLDTDSSTVPDKMSDRSYYPDRSFLLSTTDLPSLDYSRNARASRIPSADINLLNGLSPNNSTASNHNIPRVHTNGTSIAYAVEEITHEVCDLIIWIADGSAERSVLTDAIARRVLCFVVDVYDVRYLFNQVESYVCKISSGPLDTRAATVFSSRWLDHLKSRGLLLDPQYELNWSGRGQHVEYDPKDEGSIPLTTEKILGHSATAIVDSVKCRRIRLARKKIRCTRRLTKEAVIVEVEHLHRLQHFHVLRVVGTYTLRKDLAIMLYPATPWNLDEFMDELLDTRSVLNTDVLLTGTWRKRTCVEALKTFFGCLAHSLMFIHSKNVKHMDIEPKNLLVCKHGDTYKIYVANFGIARAYKCATDSETDSPTAFTRRYAAPEVVTQDTRGFSADVFSLGCVFLEMLATVISDPSRNERQRLADTRTSDSGDSSFNANLTAVRTWFQTMFETKKLEDDRLPTDVLAVVPEMIQYSPQQRPSAAELNTKLSTLGCGACDTGPEPFEAADTTRA</sequence>
<dbReference type="CDD" id="cd00180">
    <property type="entry name" value="PKc"/>
    <property type="match status" value="1"/>
</dbReference>